<dbReference type="PANTHER" id="PTHR24025">
    <property type="entry name" value="DESMOGLEIN FAMILY MEMBER"/>
    <property type="match status" value="1"/>
</dbReference>
<dbReference type="GO" id="GO:0005886">
    <property type="term" value="C:plasma membrane"/>
    <property type="evidence" value="ECO:0007669"/>
    <property type="project" value="UniProtKB-SubCell"/>
</dbReference>
<evidence type="ECO:0000256" key="12">
    <source>
        <dbReference type="PROSITE-ProRule" id="PRU00043"/>
    </source>
</evidence>
<dbReference type="GO" id="GO:0007156">
    <property type="term" value="P:homophilic cell adhesion via plasma membrane adhesion molecules"/>
    <property type="evidence" value="ECO:0007669"/>
    <property type="project" value="InterPro"/>
</dbReference>
<dbReference type="GO" id="GO:0032420">
    <property type="term" value="C:stereocilium"/>
    <property type="evidence" value="ECO:0007669"/>
    <property type="project" value="InterPro"/>
</dbReference>
<evidence type="ECO:0000256" key="2">
    <source>
        <dbReference type="ARBA" id="ARBA00022475"/>
    </source>
</evidence>
<keyword evidence="15" id="KW-1185">Reference proteome</keyword>
<feature type="region of interest" description="Disordered" evidence="13">
    <location>
        <begin position="1560"/>
        <end position="1583"/>
    </location>
</feature>
<dbReference type="InterPro" id="IPR030718">
    <property type="entry name" value="EC_dom_sf"/>
</dbReference>
<evidence type="ECO:0000256" key="3">
    <source>
        <dbReference type="ARBA" id="ARBA00022692"/>
    </source>
</evidence>
<dbReference type="OrthoDB" id="10029135at2759"/>
<evidence type="ECO:0000256" key="7">
    <source>
        <dbReference type="ARBA" id="ARBA00022889"/>
    </source>
</evidence>
<feature type="domain" description="Cadherin" evidence="14">
    <location>
        <begin position="907"/>
        <end position="1015"/>
    </location>
</feature>
<dbReference type="FunFam" id="2.60.40.60:FF:000047">
    <property type="entry name" value="protocadherin-15 isoform X1"/>
    <property type="match status" value="1"/>
</dbReference>
<feature type="compositionally biased region" description="Low complexity" evidence="13">
    <location>
        <begin position="2178"/>
        <end position="2190"/>
    </location>
</feature>
<protein>
    <recommendedName>
        <fullName evidence="11">Protocadherin-15</fullName>
    </recommendedName>
</protein>
<keyword evidence="2" id="KW-1003">Cell membrane</keyword>
<feature type="compositionally biased region" description="Polar residues" evidence="13">
    <location>
        <begin position="1569"/>
        <end position="1583"/>
    </location>
</feature>
<evidence type="ECO:0000313" key="15">
    <source>
        <dbReference type="Proteomes" id="UP000515202"/>
    </source>
</evidence>
<feature type="compositionally biased region" description="Basic and acidic residues" evidence="13">
    <location>
        <begin position="2103"/>
        <end position="2117"/>
    </location>
</feature>
<feature type="compositionally biased region" description="Acidic residues" evidence="13">
    <location>
        <begin position="2130"/>
        <end position="2139"/>
    </location>
</feature>
<dbReference type="InterPro" id="IPR015919">
    <property type="entry name" value="Cadherin-like_sf"/>
</dbReference>
<dbReference type="InterPro" id="IPR002126">
    <property type="entry name" value="Cadherin-like_dom"/>
</dbReference>
<dbReference type="FunFam" id="2.60.40.60:FF:000070">
    <property type="entry name" value="protocadherin-15 isoform X1"/>
    <property type="match status" value="1"/>
</dbReference>
<dbReference type="Pfam" id="PF23206">
    <property type="entry name" value="PCDH15_12th"/>
    <property type="match status" value="1"/>
</dbReference>
<dbReference type="InterPro" id="IPR020894">
    <property type="entry name" value="Cadherin_CS"/>
</dbReference>
<dbReference type="SUPFAM" id="SSF49313">
    <property type="entry name" value="Cadherin-like"/>
    <property type="match status" value="10"/>
</dbReference>
<dbReference type="FunFam" id="2.60.40.60:FF:000055">
    <property type="entry name" value="protocadherin-15 isoform X1"/>
    <property type="match status" value="1"/>
</dbReference>
<keyword evidence="3" id="KW-0812">Transmembrane</keyword>
<feature type="compositionally biased region" description="Acidic residues" evidence="13">
    <location>
        <begin position="2024"/>
        <end position="2087"/>
    </location>
</feature>
<dbReference type="FunFam" id="2.60.40.60:FF:000048">
    <property type="entry name" value="protocadherin-15 isoform X1"/>
    <property type="match status" value="1"/>
</dbReference>
<keyword evidence="5" id="KW-0677">Repeat</keyword>
<proteinExistence type="predicted"/>
<feature type="domain" description="Cadherin" evidence="14">
    <location>
        <begin position="1125"/>
        <end position="1239"/>
    </location>
</feature>
<dbReference type="FunFam" id="2.60.40.60:FF:000056">
    <property type="entry name" value="protocadherin-15 isoform X1"/>
    <property type="match status" value="1"/>
</dbReference>
<comment type="subcellular location">
    <subcellularLocation>
        <location evidence="1">Cell membrane</location>
        <topology evidence="1">Single-pass type I membrane protein</topology>
    </subcellularLocation>
</comment>
<dbReference type="Gene3D" id="2.60.40.60">
    <property type="entry name" value="Cadherins"/>
    <property type="match status" value="10"/>
</dbReference>
<dbReference type="FunFam" id="2.60.40.60:FF:000050">
    <property type="entry name" value="protocadherin-15 isoform X1"/>
    <property type="match status" value="1"/>
</dbReference>
<dbReference type="PROSITE" id="PS50268">
    <property type="entry name" value="CADHERIN_2"/>
    <property type="match status" value="10"/>
</dbReference>
<dbReference type="GO" id="GO:0050957">
    <property type="term" value="P:equilibrioception"/>
    <property type="evidence" value="ECO:0007669"/>
    <property type="project" value="UniProtKB-ARBA"/>
</dbReference>
<dbReference type="GO" id="GO:0005509">
    <property type="term" value="F:calcium ion binding"/>
    <property type="evidence" value="ECO:0007669"/>
    <property type="project" value="UniProtKB-UniRule"/>
</dbReference>
<dbReference type="CTD" id="65217"/>
<feature type="domain" description="Cadherin" evidence="14">
    <location>
        <begin position="260"/>
        <end position="377"/>
    </location>
</feature>
<dbReference type="GO" id="GO:0005911">
    <property type="term" value="C:cell-cell junction"/>
    <property type="evidence" value="ECO:0007669"/>
    <property type="project" value="TreeGrafter"/>
</dbReference>
<dbReference type="KEGG" id="pvp:105293146"/>
<dbReference type="FunFam" id="2.60.40.60:FF:000049">
    <property type="entry name" value="protocadherin-15 isoform X1"/>
    <property type="match status" value="1"/>
</dbReference>
<dbReference type="Pfam" id="PF00028">
    <property type="entry name" value="Cadherin"/>
    <property type="match status" value="8"/>
</dbReference>
<dbReference type="FunFam" id="2.60.40.3430:FF:000001">
    <property type="entry name" value="protocadherin-15 isoform X1"/>
    <property type="match status" value="1"/>
</dbReference>
<dbReference type="Proteomes" id="UP000515202">
    <property type="component" value="Unplaced"/>
</dbReference>
<dbReference type="FunFam" id="2.60.40.60:FF:000063">
    <property type="entry name" value="protocadherin-15 isoform X1"/>
    <property type="match status" value="1"/>
</dbReference>
<accession>A0A6P3QGK3</accession>
<feature type="region of interest" description="Disordered" evidence="13">
    <location>
        <begin position="2021"/>
        <end position="2223"/>
    </location>
</feature>
<evidence type="ECO:0000256" key="11">
    <source>
        <dbReference type="ARBA" id="ARBA00072302"/>
    </source>
</evidence>
<evidence type="ECO:0000256" key="9">
    <source>
        <dbReference type="ARBA" id="ARBA00023136"/>
    </source>
</evidence>
<dbReference type="InterPro" id="IPR041149">
    <property type="entry name" value="EC_dom"/>
</dbReference>
<evidence type="ECO:0000256" key="4">
    <source>
        <dbReference type="ARBA" id="ARBA00022729"/>
    </source>
</evidence>
<feature type="domain" description="Cadherin" evidence="14">
    <location>
        <begin position="130"/>
        <end position="247"/>
    </location>
</feature>
<feature type="region of interest" description="Disordered" evidence="13">
    <location>
        <begin position="1712"/>
        <end position="1758"/>
    </location>
</feature>
<dbReference type="GO" id="GO:0048839">
    <property type="term" value="P:inner ear development"/>
    <property type="evidence" value="ECO:0007669"/>
    <property type="project" value="InterPro"/>
</dbReference>
<evidence type="ECO:0000256" key="6">
    <source>
        <dbReference type="ARBA" id="ARBA00022837"/>
    </source>
</evidence>
<dbReference type="FunFam" id="2.60.40.60:FF:000057">
    <property type="entry name" value="protocadherin-15 isoform X1"/>
    <property type="match status" value="1"/>
</dbReference>
<feature type="domain" description="Cadherin" evidence="14">
    <location>
        <begin position="1017"/>
        <end position="1124"/>
    </location>
</feature>
<feature type="domain" description="Cadherin" evidence="14">
    <location>
        <begin position="721"/>
        <end position="799"/>
    </location>
</feature>
<dbReference type="SMART" id="SM00112">
    <property type="entry name" value="CA"/>
    <property type="match status" value="11"/>
</dbReference>
<evidence type="ECO:0000256" key="10">
    <source>
        <dbReference type="ARBA" id="ARBA00023157"/>
    </source>
</evidence>
<evidence type="ECO:0000256" key="1">
    <source>
        <dbReference type="ARBA" id="ARBA00004251"/>
    </source>
</evidence>
<feature type="compositionally biased region" description="Acidic residues" evidence="13">
    <location>
        <begin position="2145"/>
        <end position="2159"/>
    </location>
</feature>
<dbReference type="Pfam" id="PF18432">
    <property type="entry name" value="ECD"/>
    <property type="match status" value="1"/>
</dbReference>
<feature type="domain" description="Cadherin" evidence="14">
    <location>
        <begin position="499"/>
        <end position="605"/>
    </location>
</feature>
<dbReference type="PRINTS" id="PR00205">
    <property type="entry name" value="CADHERIN"/>
</dbReference>
<evidence type="ECO:0000256" key="13">
    <source>
        <dbReference type="SAM" id="MobiDB-lite"/>
    </source>
</evidence>
<dbReference type="InterPro" id="IPR050971">
    <property type="entry name" value="Cadherin-domain_protein"/>
</dbReference>
<dbReference type="Gene3D" id="2.60.40.3430">
    <property type="match status" value="1"/>
</dbReference>
<sequence>MNYENEKDWQYEDCKLARGGPPATIVAIDEESRNGTILVDNMLIKGTAGGPDPTIELSLKDNVDYWVLLDPVKQMLFLNSTGRVLDRDPPMNIHSIVVQVQCINKKVGTVIYHEVRIVVRDRNDNSPTFKHESYYATVNELTPVGTTIFTGFSGDNGATDIDDGPNGQIEYVIQYNPDDPTSNNTFEIPLMLTGNVVLRKRLNYEDKTRYFVIIQANDRAQNLNERRTTTTTLTVDVLDGDDLGPMFLPCVLVPNTRDCRPLTYQAAIPELRTPEELNPIIVTPPIQAIDQDRNIQPPSDRPGILYSILVGTPEDYPRFFHMHPRTAELSLLEPVNRDFHQKFDLVIKAEQDNGHPLPAFASLHIEILDENNQSPYFTMPSYQGYILESAPVGATISDSLNLTTPLRIVALDKDIEDVPPGGVPTKDPELHLFLNDYSSVFTVTQTGITRFLTLLQPVDREEQQTYTFSITAFDGVQESEPVIVNIRVMDANDNTPTFPEISYDVYVYTDMSPGDSVIQLTAVDADEGSNGEITYEILVGAKGDFIINKTTGLITIAPGVELIVGRTYALTVQAADNAPPAERRHSICTVYIEVLPPNNQSPPRFPQLMYSLEISEAMRIGAVLLNLQATDREGDPITYAIENGDPQRVFNLSETTGILTLGKALDRESTDRYILIITASDGRPDGTSTATVNVVVTDVNDNAPVFDPYLPRNLSVVEEEATDPDAGINGQVHYSLGNFNNLFRITSNGSIYTAVKLNREVRDYYELVVVATDGAVHPRHSTITLAIKVLDIDDNSPVFTNSTYTVVVEENLPAGTTFLQIEAKDVDLGANVSYRIRSPEVKHFFALHPFTGELSLLRSLDYESFPDQEASITFLVEAFDIYGTMPPGIATVTVIVKDMNDYPPVFSKRIYKGMVAPDAVKGTPITTVYAEDADPPGLPASRVRYRVDDVQFPYPASIFDVEEDSGKVITRVNLNEEPTTIFKLVVVAFDDGEPVMSSSATVKILVLHPGEIPRFTQEEYRPPPVSELATRETTVGVISAAAINQSIVYSIVSGNEEDKFGINNITGVIYVNAPLDYETRTSYVLRVQADSLEVVLANLRVPSKSNTAKVYIEIQDENDHPPVFQKKFYIGGVSEDARMFASVLRVKATDKDTGNYSVMAYRLIIPPIKEGKEGFVVETYTGLIKTAMLFHNMRRSYFKFQVIATDDYGKGLSGKADVLVSVVNQLDMQVIVSNVPPTLVEKKIEDLTEILDRYVQEQIPGAKVVVESIGARRHGDAFSLEDYTKCDLTVYAIDPQTNRAIDRNELFKFLDGKLLDINKDFQPYYGEGGRILEIRTPEAVTSIKKRGESLGYTEGALLALAFIIILCCIPAILVVLVSYRHKPAAPAPAPVAAPPPPPPPPGVHLYEELGDSTMHNLFLLYHFQQSRGNKSVPEDRKHQHVVMPFSSNDIEAHKQTYIDESLKNDQPKSARKFSLISDEDALSTHNTLYKENIDQRTNSDFSQRTDSVGSFLPKTQAKNESLRHPGEKIKRMWNQNICSPRRPMWGLPNRLDTIDLEQWRSNRQRAENESTGTYPNKRGSSNPLLAAEDASLTEKEEIRQGESLIIQGTDQLESLSSDSSFSSPWSHSSISTLPTVSRTVELKSEPNVIISPADCSLELSPSMPCILNSPLFRRETTMCMLTTETKRNIFENLPHPSNISPSPPPPLVLTPFALSCSHPSQPPSPPPFPFAPLTPHSPPSASPPPPLQSPFPSLPPPPLLFPSPLPPSTSVPSTTCVCIPAVKHTVSVTPVEEMKSSVTQLSTSTTVCNEVAQREPKGILKHVKNLAELEKSVANMYSQIEKNYPPTNIPKLQTNCPSELTNMEMTSKQNQENLHNIVEGIEKQSLSQSTSLRGYTSESYNLHEAINLQIHFCLTYVGQGRNITITQLTLQLHFHDFQEKAKKIKKPKVEVREPSEEEEVVVTIEKPSAAEPTYTTWKRARIFPMIFKKVRGLADRRGIIDLEGEEWQRRLEEEDKDYLKLTLDQDEATESTVESEEESSSDYTEYSEEESEFSESETTEEESESETASEEEESSTPESEESESTESEGEKARKNIFLARRRPIVEEIKEVKGKKEEPPEEPEESKVGEEEYLAEEESEPAPMEEPTDLESQDVTEEGSMESASAEGGVESEEESEASESSSSSSESQSGGPWGFQVPEYGTTKNANQKKPPGANSEGYNTAL</sequence>
<dbReference type="GO" id="GO:0050953">
    <property type="term" value="P:sensory perception of light stimulus"/>
    <property type="evidence" value="ECO:0007669"/>
    <property type="project" value="UniProtKB-ARBA"/>
</dbReference>
<evidence type="ECO:0000313" key="16">
    <source>
        <dbReference type="RefSeq" id="XP_011359950.1"/>
    </source>
</evidence>
<keyword evidence="4" id="KW-0732">Signal</keyword>
<keyword evidence="9" id="KW-0472">Membrane</keyword>
<dbReference type="FunFam" id="2.60.40.60:FF:000054">
    <property type="entry name" value="protocadherin-15 isoform X1"/>
    <property type="match status" value="1"/>
</dbReference>
<feature type="compositionally biased region" description="Pro residues" evidence="13">
    <location>
        <begin position="1720"/>
        <end position="1758"/>
    </location>
</feature>
<keyword evidence="7" id="KW-0130">Cell adhesion</keyword>
<feature type="domain" description="Cadherin" evidence="14">
    <location>
        <begin position="378"/>
        <end position="498"/>
    </location>
</feature>
<dbReference type="CDD" id="cd11304">
    <property type="entry name" value="Cadherin_repeat"/>
    <property type="match status" value="9"/>
</dbReference>
<evidence type="ECO:0000256" key="8">
    <source>
        <dbReference type="ARBA" id="ARBA00022989"/>
    </source>
</evidence>
<keyword evidence="6 12" id="KW-0106">Calcium</keyword>
<name>A0A6P3QGK3_PTEVA</name>
<dbReference type="GO" id="GO:0007605">
    <property type="term" value="P:sensory perception of sound"/>
    <property type="evidence" value="ECO:0007669"/>
    <property type="project" value="InterPro"/>
</dbReference>
<feature type="domain" description="Cadherin" evidence="14">
    <location>
        <begin position="800"/>
        <end position="906"/>
    </location>
</feature>
<dbReference type="InterPro" id="IPR056989">
    <property type="entry name" value="PCDH15_12th_dom"/>
</dbReference>
<evidence type="ECO:0000256" key="5">
    <source>
        <dbReference type="ARBA" id="ARBA00022737"/>
    </source>
</evidence>
<dbReference type="GO" id="GO:0001750">
    <property type="term" value="C:photoreceptor outer segment"/>
    <property type="evidence" value="ECO:0007669"/>
    <property type="project" value="UniProtKB-ARBA"/>
</dbReference>
<keyword evidence="10" id="KW-1015">Disulfide bond</keyword>
<gene>
    <name evidence="16" type="primary">PCDH15</name>
</gene>
<dbReference type="GeneID" id="105293146"/>
<organism evidence="15 16">
    <name type="scientific">Pteropus vampyrus</name>
    <name type="common">Large flying fox</name>
    <dbReference type="NCBI Taxonomy" id="132908"/>
    <lineage>
        <taxon>Eukaryota</taxon>
        <taxon>Metazoa</taxon>
        <taxon>Chordata</taxon>
        <taxon>Craniata</taxon>
        <taxon>Vertebrata</taxon>
        <taxon>Euteleostomi</taxon>
        <taxon>Mammalia</taxon>
        <taxon>Eutheria</taxon>
        <taxon>Laurasiatheria</taxon>
        <taxon>Chiroptera</taxon>
        <taxon>Yinpterochiroptera</taxon>
        <taxon>Pteropodoidea</taxon>
        <taxon>Pteropodidae</taxon>
        <taxon>Pteropodinae</taxon>
        <taxon>Pteropus</taxon>
    </lineage>
</organism>
<feature type="domain" description="Cadherin" evidence="14">
    <location>
        <begin position="606"/>
        <end position="706"/>
    </location>
</feature>
<dbReference type="RefSeq" id="XP_011359950.1">
    <property type="nucleotide sequence ID" value="XM_011361648.1"/>
</dbReference>
<dbReference type="PROSITE" id="PS00232">
    <property type="entry name" value="CADHERIN_1"/>
    <property type="match status" value="4"/>
</dbReference>
<dbReference type="PANTHER" id="PTHR24025:SF31">
    <property type="entry name" value="NEURAL-CADHERIN"/>
    <property type="match status" value="1"/>
</dbReference>
<evidence type="ECO:0000259" key="14">
    <source>
        <dbReference type="PROSITE" id="PS50268"/>
    </source>
</evidence>
<keyword evidence="8" id="KW-1133">Transmembrane helix</keyword>
<reference evidence="16" key="1">
    <citation type="submission" date="2025-08" db="UniProtKB">
        <authorList>
            <consortium name="RefSeq"/>
        </authorList>
    </citation>
    <scope>IDENTIFICATION</scope>
    <source>
        <tissue evidence="16">Kidney</tissue>
    </source>
</reference>